<protein>
    <submittedName>
        <fullName evidence="1">Uncharacterized protein</fullName>
    </submittedName>
</protein>
<dbReference type="EMBL" id="CM029051">
    <property type="protein sequence ID" value="KAG2564135.1"/>
    <property type="molecule type" value="Genomic_DNA"/>
</dbReference>
<organism evidence="1 2">
    <name type="scientific">Panicum virgatum</name>
    <name type="common">Blackwell switchgrass</name>
    <dbReference type="NCBI Taxonomy" id="38727"/>
    <lineage>
        <taxon>Eukaryota</taxon>
        <taxon>Viridiplantae</taxon>
        <taxon>Streptophyta</taxon>
        <taxon>Embryophyta</taxon>
        <taxon>Tracheophyta</taxon>
        <taxon>Spermatophyta</taxon>
        <taxon>Magnoliopsida</taxon>
        <taxon>Liliopsida</taxon>
        <taxon>Poales</taxon>
        <taxon>Poaceae</taxon>
        <taxon>PACMAD clade</taxon>
        <taxon>Panicoideae</taxon>
        <taxon>Panicodae</taxon>
        <taxon>Paniceae</taxon>
        <taxon>Panicinae</taxon>
        <taxon>Panicum</taxon>
        <taxon>Panicum sect. Hiantes</taxon>
    </lineage>
</organism>
<dbReference type="Pfam" id="PF03140">
    <property type="entry name" value="DUF247"/>
    <property type="match status" value="1"/>
</dbReference>
<proteinExistence type="predicted"/>
<name>A0A8T0PSS4_PANVG</name>
<dbReference type="AlphaFoldDB" id="A0A8T0PSS4"/>
<accession>A0A8T0PSS4</accession>
<gene>
    <name evidence="1" type="ORF">PVAP13_8KG387900</name>
</gene>
<dbReference type="PANTHER" id="PTHR31549">
    <property type="entry name" value="PROTEIN, PUTATIVE (DUF247)-RELATED-RELATED"/>
    <property type="match status" value="1"/>
</dbReference>
<evidence type="ECO:0000313" key="1">
    <source>
        <dbReference type="EMBL" id="KAG2564135.1"/>
    </source>
</evidence>
<sequence length="397" mass="45332">MESAEAAWVPWDSQLTQWNMLELSDCFQMANRTVEPAAVCTPGLPVEYYQYMATEIFGSFLQTSNPTISSSGGQMIQYAAGTQNVPIEKAAAQEFEEAAREFKVDMDLMRVRIHRYPPSLRAFDEWYTVPRMVAIGPYHHVRLRDQPKQVEKAKHVAAHHCIRESGHSIQEVYGAVVSAAHDARRLYDKDVMAGIGDGDFLPMMFYDACFLVQYMLWCTHGIVDMDASLRSFFDFNRKVLRHDLMLFENQLPWRVVETVMRFRPVNLVDFIADWRYYLQDRKVLQEKPVVLDDSFEPPHLLGLLRFYMVGRSRSKRRTGAKLESISVSASAVELAEIGITLTAAKDTIELIHMGVNMRGNEGSSPPSSPWCHYPWTMSVRASSSTWWPSSSARPQIS</sequence>
<evidence type="ECO:0000313" key="2">
    <source>
        <dbReference type="Proteomes" id="UP000823388"/>
    </source>
</evidence>
<keyword evidence="2" id="KW-1185">Reference proteome</keyword>
<dbReference type="PANTHER" id="PTHR31549:SF233">
    <property type="match status" value="1"/>
</dbReference>
<reference evidence="1" key="1">
    <citation type="submission" date="2020-05" db="EMBL/GenBank/DDBJ databases">
        <title>WGS assembly of Panicum virgatum.</title>
        <authorList>
            <person name="Lovell J.T."/>
            <person name="Jenkins J."/>
            <person name="Shu S."/>
            <person name="Juenger T.E."/>
            <person name="Schmutz J."/>
        </authorList>
    </citation>
    <scope>NUCLEOTIDE SEQUENCE</scope>
    <source>
        <strain evidence="1">AP13</strain>
    </source>
</reference>
<comment type="caution">
    <text evidence="1">The sequence shown here is derived from an EMBL/GenBank/DDBJ whole genome shotgun (WGS) entry which is preliminary data.</text>
</comment>
<dbReference type="Proteomes" id="UP000823388">
    <property type="component" value="Chromosome 8K"/>
</dbReference>
<dbReference type="InterPro" id="IPR004158">
    <property type="entry name" value="DUF247_pln"/>
</dbReference>